<accession>A0A811JSC6</accession>
<feature type="compositionally biased region" description="Basic and acidic residues" evidence="2">
    <location>
        <begin position="263"/>
        <end position="284"/>
    </location>
</feature>
<evidence type="ECO:0000256" key="1">
    <source>
        <dbReference type="SAM" id="Coils"/>
    </source>
</evidence>
<dbReference type="AlphaFoldDB" id="A0A811JSC6"/>
<dbReference type="EMBL" id="CAJFDH010000001">
    <property type="protein sequence ID" value="CAD5206051.1"/>
    <property type="molecule type" value="Genomic_DNA"/>
</dbReference>
<dbReference type="Proteomes" id="UP000783686">
    <property type="component" value="Unassembled WGS sequence"/>
</dbReference>
<dbReference type="Proteomes" id="UP000614601">
    <property type="component" value="Unassembled WGS sequence"/>
</dbReference>
<feature type="compositionally biased region" description="Low complexity" evidence="2">
    <location>
        <begin position="407"/>
        <end position="425"/>
    </location>
</feature>
<feature type="region of interest" description="Disordered" evidence="2">
    <location>
        <begin position="451"/>
        <end position="503"/>
    </location>
</feature>
<reference evidence="3" key="1">
    <citation type="submission" date="2020-09" db="EMBL/GenBank/DDBJ databases">
        <authorList>
            <person name="Kikuchi T."/>
        </authorList>
    </citation>
    <scope>NUCLEOTIDE SEQUENCE</scope>
    <source>
        <strain evidence="3">SH1</strain>
    </source>
</reference>
<proteinExistence type="predicted"/>
<organism evidence="3 4">
    <name type="scientific">Bursaphelenchus okinawaensis</name>
    <dbReference type="NCBI Taxonomy" id="465554"/>
    <lineage>
        <taxon>Eukaryota</taxon>
        <taxon>Metazoa</taxon>
        <taxon>Ecdysozoa</taxon>
        <taxon>Nematoda</taxon>
        <taxon>Chromadorea</taxon>
        <taxon>Rhabditida</taxon>
        <taxon>Tylenchina</taxon>
        <taxon>Tylenchomorpha</taxon>
        <taxon>Aphelenchoidea</taxon>
        <taxon>Aphelenchoididae</taxon>
        <taxon>Bursaphelenchus</taxon>
    </lineage>
</organism>
<name>A0A811JSC6_9BILA</name>
<feature type="coiled-coil region" evidence="1">
    <location>
        <begin position="18"/>
        <end position="45"/>
    </location>
</feature>
<feature type="coiled-coil region" evidence="1">
    <location>
        <begin position="195"/>
        <end position="229"/>
    </location>
</feature>
<evidence type="ECO:0000313" key="3">
    <source>
        <dbReference type="EMBL" id="CAD5206051.1"/>
    </source>
</evidence>
<feature type="region of interest" description="Disordered" evidence="2">
    <location>
        <begin position="245"/>
        <end position="426"/>
    </location>
</feature>
<feature type="compositionally biased region" description="Basic and acidic residues" evidence="2">
    <location>
        <begin position="477"/>
        <end position="489"/>
    </location>
</feature>
<feature type="compositionally biased region" description="Polar residues" evidence="2">
    <location>
        <begin position="490"/>
        <end position="503"/>
    </location>
</feature>
<evidence type="ECO:0000256" key="2">
    <source>
        <dbReference type="SAM" id="MobiDB-lite"/>
    </source>
</evidence>
<feature type="compositionally biased region" description="Polar residues" evidence="2">
    <location>
        <begin position="322"/>
        <end position="331"/>
    </location>
</feature>
<feature type="compositionally biased region" description="Basic and acidic residues" evidence="2">
    <location>
        <begin position="245"/>
        <end position="255"/>
    </location>
</feature>
<keyword evidence="4" id="KW-1185">Reference proteome</keyword>
<protein>
    <submittedName>
        <fullName evidence="3">Uncharacterized protein</fullName>
    </submittedName>
</protein>
<feature type="compositionally biased region" description="Basic and acidic residues" evidence="2">
    <location>
        <begin position="380"/>
        <end position="394"/>
    </location>
</feature>
<feature type="compositionally biased region" description="Basic and acidic residues" evidence="2">
    <location>
        <begin position="305"/>
        <end position="318"/>
    </location>
</feature>
<feature type="coiled-coil region" evidence="1">
    <location>
        <begin position="138"/>
        <end position="165"/>
    </location>
</feature>
<keyword evidence="1" id="KW-0175">Coiled coil</keyword>
<feature type="compositionally biased region" description="Basic and acidic residues" evidence="2">
    <location>
        <begin position="339"/>
        <end position="350"/>
    </location>
</feature>
<dbReference type="EMBL" id="CAJFCW020000001">
    <property type="protein sequence ID" value="CAG9080304.1"/>
    <property type="molecule type" value="Genomic_DNA"/>
</dbReference>
<dbReference type="OrthoDB" id="10648318at2759"/>
<evidence type="ECO:0000313" key="4">
    <source>
        <dbReference type="Proteomes" id="UP000614601"/>
    </source>
</evidence>
<feature type="compositionally biased region" description="Acidic residues" evidence="2">
    <location>
        <begin position="351"/>
        <end position="370"/>
    </location>
</feature>
<gene>
    <name evidence="3" type="ORF">BOKJ2_LOCUS735</name>
</gene>
<sequence length="578" mass="65472">MSTSRTSPRSQPSEGVNLEALVAEHADLAQKLKNKKNEIEQFDSHLQGLVLAKSNAERDGKAKSEQLQVLRRLHTETQNLMSSNIRSNSMIKSFFNIEAFCFAEDDENEVRIPTLDELNVRKVAYEDGLSRRKWLPALNKAKSETQSAEEEAAKLKAQYENEERLYYETEMKLKRYNDLDYIKFIVDCASCAVKSKALKKTLAGLLVKNAKLQEKNDSLEEDLELSQKKEFKEIKPSELMEINQRELKKANHGELKQNINHGGLKEANHSQPKELNHSQPKEVNHNQPKVHHGQVKESNYGSNGHKQEKCEERIDDVVGKLTQESPKNNGFGSLIQDENMGREAKQSQHDQDEEESDWPSQEEENDENEQNDSVMLIDDEQNKSDSIIYEKENDIGGESNSQEEENVNNSFNVGFNFGNDNNDSIIIDEPEKEENGFNDSVQSLSPVYLSPEKNVQKSPKSPVFAVPKVPGKRQKPKKNEPVFNLDDKSFNFNNFDPSKETSQNDELLERLIDTSQNSVDPGSDFLQLVSNSSDNDAGGFNFNLFDTADNDNNGEDQPFNFSIGSGNKDGSTTNFFGF</sequence>
<comment type="caution">
    <text evidence="3">The sequence shown here is derived from an EMBL/GenBank/DDBJ whole genome shotgun (WGS) entry which is preliminary data.</text>
</comment>